<name>A0A160TRX9_9ZZZZ</name>
<dbReference type="InterPro" id="IPR008775">
    <property type="entry name" value="Phytyl_CoA_dOase-like"/>
</dbReference>
<dbReference type="AlphaFoldDB" id="A0A160TRX9"/>
<accession>A0A160TRX9</accession>
<evidence type="ECO:0000313" key="1">
    <source>
        <dbReference type="EMBL" id="CUS51499.1"/>
    </source>
</evidence>
<dbReference type="PANTHER" id="PTHR20883:SF48">
    <property type="entry name" value="ECTOINE DIOXYGENASE"/>
    <property type="match status" value="1"/>
</dbReference>
<dbReference type="SUPFAM" id="SSF51197">
    <property type="entry name" value="Clavaminate synthase-like"/>
    <property type="match status" value="1"/>
</dbReference>
<dbReference type="GO" id="GO:0048244">
    <property type="term" value="F:phytanoyl-CoA dioxygenase activity"/>
    <property type="evidence" value="ECO:0007669"/>
    <property type="project" value="UniProtKB-EC"/>
</dbReference>
<protein>
    <submittedName>
        <fullName evidence="1">Phytanoyl-CoA dioxygenase, peroxisomal</fullName>
        <ecNumber evidence="1">1.14.11.18</ecNumber>
    </submittedName>
</protein>
<gene>
    <name evidence="1" type="ORF">MGWOODY_XGa2323</name>
</gene>
<dbReference type="Pfam" id="PF05721">
    <property type="entry name" value="PhyH"/>
    <property type="match status" value="1"/>
</dbReference>
<reference evidence="1" key="1">
    <citation type="submission" date="2015-10" db="EMBL/GenBank/DDBJ databases">
        <authorList>
            <person name="Gilbert D.G."/>
        </authorList>
    </citation>
    <scope>NUCLEOTIDE SEQUENCE</scope>
</reference>
<proteinExistence type="predicted"/>
<keyword evidence="1" id="KW-0223">Dioxygenase</keyword>
<dbReference type="EMBL" id="CZRL01000064">
    <property type="protein sequence ID" value="CUS51499.1"/>
    <property type="molecule type" value="Genomic_DNA"/>
</dbReference>
<dbReference type="GO" id="GO:0046872">
    <property type="term" value="F:metal ion binding"/>
    <property type="evidence" value="ECO:0007669"/>
    <property type="project" value="UniProtKB-ARBA"/>
</dbReference>
<organism evidence="1">
    <name type="scientific">hydrothermal vent metagenome</name>
    <dbReference type="NCBI Taxonomy" id="652676"/>
    <lineage>
        <taxon>unclassified sequences</taxon>
        <taxon>metagenomes</taxon>
        <taxon>ecological metagenomes</taxon>
    </lineage>
</organism>
<dbReference type="Gene3D" id="2.60.120.620">
    <property type="entry name" value="q2cbj1_9rhob like domain"/>
    <property type="match status" value="1"/>
</dbReference>
<dbReference type="EC" id="1.14.11.18" evidence="1"/>
<keyword evidence="1" id="KW-0560">Oxidoreductase</keyword>
<sequence length="266" mass="29991">MLTTSEIESYREDGFVIPRHFRLSETELERLRDAVDSVISTNPDTPTDFLFNVHLDRLPPLRLVGHSAFSTLVTDDNILDMVEQLIGPDIINWATHLFCKQATTGRAVPWHQDGQYWPIRPLRTCTVWVAIDQTTKANGALRYIPGSHKVGIYSHRTDNNPNLTLHQVIDDPRFEEGKARYAELEPGQISLHDVHLLHGSAANQSGDRRAGFSIRYMPSTSVLRRDLDMSGISKLDWAQIPLTLVRGQNRHADNDLEIGHRSGTAG</sequence>
<dbReference type="PANTHER" id="PTHR20883">
    <property type="entry name" value="PHYTANOYL-COA DIOXYGENASE DOMAIN CONTAINING 1"/>
    <property type="match status" value="1"/>
</dbReference>